<sequence>MLIATVLCCGAALLVAARGVWTLTRPDTGDPVQRVLRAVAPTQLAAASMLAVAGVAAAVAPRGPAVAVLIVGILGAAGTVAAGIWHSARYAAAAETRRRSAGCAGACSACTQPCP</sequence>
<feature type="transmembrane region" description="Helical" evidence="1">
    <location>
        <begin position="66"/>
        <end position="88"/>
    </location>
</feature>
<dbReference type="EMBL" id="CP092365">
    <property type="protein sequence ID" value="ULN52812.1"/>
    <property type="molecule type" value="Genomic_DNA"/>
</dbReference>
<evidence type="ECO:0000313" key="3">
    <source>
        <dbReference type="Proteomes" id="UP001055200"/>
    </source>
</evidence>
<keyword evidence="1" id="KW-0472">Membrane</keyword>
<evidence type="ECO:0000256" key="1">
    <source>
        <dbReference type="SAM" id="Phobius"/>
    </source>
</evidence>
<keyword evidence="1" id="KW-1133">Transmembrane helix</keyword>
<gene>
    <name evidence="2" type="ORF">MIU77_18710</name>
</gene>
<proteinExistence type="predicted"/>
<keyword evidence="3" id="KW-1185">Reference proteome</keyword>
<accession>A0ABY3U5M9</accession>
<keyword evidence="1" id="KW-0812">Transmembrane</keyword>
<dbReference type="Proteomes" id="UP001055200">
    <property type="component" value="Chromosome"/>
</dbReference>
<organism evidence="2 3">
    <name type="scientific">Mycolicibacillus parakoreensis</name>
    <dbReference type="NCBI Taxonomy" id="1069221"/>
    <lineage>
        <taxon>Bacteria</taxon>
        <taxon>Bacillati</taxon>
        <taxon>Actinomycetota</taxon>
        <taxon>Actinomycetes</taxon>
        <taxon>Mycobacteriales</taxon>
        <taxon>Mycobacteriaceae</taxon>
        <taxon>Mycolicibacillus</taxon>
    </lineage>
</organism>
<evidence type="ECO:0008006" key="4">
    <source>
        <dbReference type="Google" id="ProtNLM"/>
    </source>
</evidence>
<protein>
    <recommendedName>
        <fullName evidence="4">Transmembrane protein</fullName>
    </recommendedName>
</protein>
<name>A0ABY3U5M9_9MYCO</name>
<reference evidence="2" key="1">
    <citation type="submission" date="2022-08" db="EMBL/GenBank/DDBJ databases">
        <title>Complete genome sequence of 14 non-tuberculosis mycobacteria type-strains.</title>
        <authorList>
            <person name="Igarashi Y."/>
            <person name="Osugi A."/>
            <person name="Mitarai S."/>
        </authorList>
    </citation>
    <scope>NUCLEOTIDE SEQUENCE</scope>
    <source>
        <strain evidence="2">DSM 45575</strain>
    </source>
</reference>
<dbReference type="RefSeq" id="WP_240171082.1">
    <property type="nucleotide sequence ID" value="NZ_CP092365.1"/>
</dbReference>
<feature type="transmembrane region" description="Helical" evidence="1">
    <location>
        <begin position="41"/>
        <end position="59"/>
    </location>
</feature>
<evidence type="ECO:0000313" key="2">
    <source>
        <dbReference type="EMBL" id="ULN52812.1"/>
    </source>
</evidence>